<evidence type="ECO:0000256" key="1">
    <source>
        <dbReference type="SAM" id="Phobius"/>
    </source>
</evidence>
<reference evidence="2 3" key="1">
    <citation type="submission" date="2017-05" db="EMBL/GenBank/DDBJ databases">
        <authorList>
            <person name="Varghese N."/>
            <person name="Submissions S."/>
        </authorList>
    </citation>
    <scope>NUCLEOTIDE SEQUENCE [LARGE SCALE GENOMIC DNA]</scope>
    <source>
        <strain evidence="2 3">DSM 27040</strain>
    </source>
</reference>
<keyword evidence="3" id="KW-1185">Reference proteome</keyword>
<name>A0A521C231_SACCC</name>
<gene>
    <name evidence="2" type="ORF">SAMN06265379_102273</name>
</gene>
<sequence length="202" mass="23711">MYKKISLNWFKYHLVTFLDLIIAFHPFRKIGSRLPLVCIPNGGFITFVFSTVTALIIYVPVILFVVNAINTGILIPEFFIVFIFGVVFGSIFRYIQAEMVSRVDVDQHRLKLTYFGFFKKEVTIFKREELKQMVLIKEKYRNTKNYKVCVELNGGRQIMLELTIFRRRAHRILNKYKEALRLPVSDPSQKNIINDAHVTINN</sequence>
<evidence type="ECO:0000313" key="3">
    <source>
        <dbReference type="Proteomes" id="UP000319040"/>
    </source>
</evidence>
<keyword evidence="1" id="KW-1133">Transmembrane helix</keyword>
<feature type="transmembrane region" description="Helical" evidence="1">
    <location>
        <begin position="43"/>
        <end position="66"/>
    </location>
</feature>
<organism evidence="2 3">
    <name type="scientific">Saccharicrinis carchari</name>
    <dbReference type="NCBI Taxonomy" id="1168039"/>
    <lineage>
        <taxon>Bacteria</taxon>
        <taxon>Pseudomonadati</taxon>
        <taxon>Bacteroidota</taxon>
        <taxon>Bacteroidia</taxon>
        <taxon>Marinilabiliales</taxon>
        <taxon>Marinilabiliaceae</taxon>
        <taxon>Saccharicrinis</taxon>
    </lineage>
</organism>
<proteinExistence type="predicted"/>
<dbReference type="RefSeq" id="WP_142532572.1">
    <property type="nucleotide sequence ID" value="NZ_FXTB01000002.1"/>
</dbReference>
<keyword evidence="1" id="KW-0812">Transmembrane</keyword>
<feature type="transmembrane region" description="Helical" evidence="1">
    <location>
        <begin position="72"/>
        <end position="92"/>
    </location>
</feature>
<feature type="transmembrane region" description="Helical" evidence="1">
    <location>
        <begin position="12"/>
        <end position="31"/>
    </location>
</feature>
<accession>A0A521C231</accession>
<dbReference type="EMBL" id="FXTB01000002">
    <property type="protein sequence ID" value="SMO52871.1"/>
    <property type="molecule type" value="Genomic_DNA"/>
</dbReference>
<dbReference type="Proteomes" id="UP000319040">
    <property type="component" value="Unassembled WGS sequence"/>
</dbReference>
<keyword evidence="1" id="KW-0472">Membrane</keyword>
<evidence type="ECO:0000313" key="2">
    <source>
        <dbReference type="EMBL" id="SMO52871.1"/>
    </source>
</evidence>
<dbReference type="AlphaFoldDB" id="A0A521C231"/>
<protein>
    <submittedName>
        <fullName evidence="2">Uncharacterized protein</fullName>
    </submittedName>
</protein>